<feature type="transmembrane region" description="Helical" evidence="7">
    <location>
        <begin position="101"/>
        <end position="122"/>
    </location>
</feature>
<evidence type="ECO:0000256" key="5">
    <source>
        <dbReference type="ARBA" id="ARBA00022989"/>
    </source>
</evidence>
<gene>
    <name evidence="8" type="ORF">GMA92_10740</name>
</gene>
<dbReference type="Pfam" id="PF19300">
    <property type="entry name" value="BPD_transp_1_N"/>
    <property type="match status" value="1"/>
</dbReference>
<feature type="transmembrane region" description="Helical" evidence="7">
    <location>
        <begin position="134"/>
        <end position="156"/>
    </location>
</feature>
<reference evidence="8 9" key="1">
    <citation type="journal article" date="2019" name="Nat. Med.">
        <title>A library of human gut bacterial isolates paired with longitudinal multiomics data enables mechanistic microbiome research.</title>
        <authorList>
            <person name="Poyet M."/>
            <person name="Groussin M."/>
            <person name="Gibbons S.M."/>
            <person name="Avila-Pacheco J."/>
            <person name="Jiang X."/>
            <person name="Kearney S.M."/>
            <person name="Perrotta A.R."/>
            <person name="Berdy B."/>
            <person name="Zhao S."/>
            <person name="Lieberman T.D."/>
            <person name="Swanson P.K."/>
            <person name="Smith M."/>
            <person name="Roesemann S."/>
            <person name="Alexander J.E."/>
            <person name="Rich S.A."/>
            <person name="Livny J."/>
            <person name="Vlamakis H."/>
            <person name="Clish C."/>
            <person name="Bullock K."/>
            <person name="Deik A."/>
            <person name="Scott J."/>
            <person name="Pierce K.A."/>
            <person name="Xavier R.J."/>
            <person name="Alm E.J."/>
        </authorList>
    </citation>
    <scope>NUCLEOTIDE SEQUENCE [LARGE SCALE GENOMIC DNA]</scope>
    <source>
        <strain evidence="8 9">BIOML-A198</strain>
    </source>
</reference>
<comment type="caution">
    <text evidence="8">The sequence shown here is derived from an EMBL/GenBank/DDBJ whole genome shotgun (WGS) entry which is preliminary data.</text>
</comment>
<evidence type="ECO:0000256" key="7">
    <source>
        <dbReference type="RuleBase" id="RU363032"/>
    </source>
</evidence>
<evidence type="ECO:0000313" key="9">
    <source>
        <dbReference type="Proteomes" id="UP000487649"/>
    </source>
</evidence>
<proteinExistence type="inferred from homology"/>
<keyword evidence="3" id="KW-1003">Cell membrane</keyword>
<evidence type="ECO:0000256" key="2">
    <source>
        <dbReference type="ARBA" id="ARBA00022448"/>
    </source>
</evidence>
<dbReference type="GO" id="GO:0055085">
    <property type="term" value="P:transmembrane transport"/>
    <property type="evidence" value="ECO:0007669"/>
    <property type="project" value="InterPro"/>
</dbReference>
<dbReference type="SUPFAM" id="SSF161098">
    <property type="entry name" value="MetI-like"/>
    <property type="match status" value="1"/>
</dbReference>
<feature type="transmembrane region" description="Helical" evidence="7">
    <location>
        <begin position="176"/>
        <end position="194"/>
    </location>
</feature>
<dbReference type="OrthoDB" id="9806409at2"/>
<organism evidence="8 9">
    <name type="scientific">Turicibacter sanguinis</name>
    <dbReference type="NCBI Taxonomy" id="154288"/>
    <lineage>
        <taxon>Bacteria</taxon>
        <taxon>Bacillati</taxon>
        <taxon>Bacillota</taxon>
        <taxon>Erysipelotrichia</taxon>
        <taxon>Erysipelotrichales</taxon>
        <taxon>Turicibacteraceae</taxon>
        <taxon>Turicibacter</taxon>
    </lineage>
</organism>
<evidence type="ECO:0000313" key="8">
    <source>
        <dbReference type="EMBL" id="MTK21892.1"/>
    </source>
</evidence>
<feature type="transmembrane region" description="Helical" evidence="7">
    <location>
        <begin position="229"/>
        <end position="255"/>
    </location>
</feature>
<keyword evidence="2 7" id="KW-0813">Transport</keyword>
<sequence>MWKYVLKRLAISVVTIFLILLFLFLMLELMPGSPFNDEKLTESQLALLNAKYGLDQPIFTRFFNYLKLVILDGDFGVSYAIQKDVPVSTLISGRVMITIRIGLQAIVLGTIIGLCLGLVAALKRNTWIDSTATVISVIGVSVPSYVFALGLCFYLGYKLKMFPITYNMSKPMISSILPTIALSMFVIANVARFLRSEMVDVLKSDYMLLVEAKGVKKMHLVFKHGLRNALIPVITVVAPLMVSLMTGSLVVEKIFAIPGMGSLLVTAIQVNDYNVVIALSFIYSILFIGVMLVVDILYGVIDPRIRLSKEGGSHES</sequence>
<evidence type="ECO:0000256" key="4">
    <source>
        <dbReference type="ARBA" id="ARBA00022692"/>
    </source>
</evidence>
<evidence type="ECO:0000256" key="3">
    <source>
        <dbReference type="ARBA" id="ARBA00022475"/>
    </source>
</evidence>
<name>A0A173RG34_9FIRM</name>
<comment type="similarity">
    <text evidence="7">Belongs to the binding-protein-dependent transport system permease family.</text>
</comment>
<dbReference type="InterPro" id="IPR000515">
    <property type="entry name" value="MetI-like"/>
</dbReference>
<dbReference type="GO" id="GO:0005886">
    <property type="term" value="C:plasma membrane"/>
    <property type="evidence" value="ECO:0007669"/>
    <property type="project" value="UniProtKB-SubCell"/>
</dbReference>
<dbReference type="Proteomes" id="UP000487649">
    <property type="component" value="Unassembled WGS sequence"/>
</dbReference>
<accession>A0A173RG34</accession>
<dbReference type="PANTHER" id="PTHR30465">
    <property type="entry name" value="INNER MEMBRANE ABC TRANSPORTER"/>
    <property type="match status" value="1"/>
</dbReference>
<evidence type="ECO:0000256" key="6">
    <source>
        <dbReference type="ARBA" id="ARBA00023136"/>
    </source>
</evidence>
<dbReference type="InterPro" id="IPR035906">
    <property type="entry name" value="MetI-like_sf"/>
</dbReference>
<dbReference type="GeneID" id="60057870"/>
<dbReference type="Gene3D" id="1.10.3720.10">
    <property type="entry name" value="MetI-like"/>
    <property type="match status" value="1"/>
</dbReference>
<dbReference type="PANTHER" id="PTHR30465:SF74">
    <property type="entry name" value="OLIGOPEPTIDE TRANSPORT SYSTEM PERMEASE PROTEIN OPPB"/>
    <property type="match status" value="1"/>
</dbReference>
<dbReference type="Pfam" id="PF00528">
    <property type="entry name" value="BPD_transp_1"/>
    <property type="match status" value="1"/>
</dbReference>
<dbReference type="EMBL" id="WMQE01000025">
    <property type="protein sequence ID" value="MTK21892.1"/>
    <property type="molecule type" value="Genomic_DNA"/>
</dbReference>
<dbReference type="AlphaFoldDB" id="A0A173RG34"/>
<feature type="transmembrane region" description="Helical" evidence="7">
    <location>
        <begin position="275"/>
        <end position="301"/>
    </location>
</feature>
<keyword evidence="5 7" id="KW-1133">Transmembrane helix</keyword>
<dbReference type="RefSeq" id="WP_006785949.1">
    <property type="nucleotide sequence ID" value="NZ_CAJJOK010000025.1"/>
</dbReference>
<dbReference type="InterPro" id="IPR045621">
    <property type="entry name" value="BPD_transp_1_N"/>
</dbReference>
<keyword evidence="4 7" id="KW-0812">Transmembrane</keyword>
<dbReference type="CDD" id="cd06261">
    <property type="entry name" value="TM_PBP2"/>
    <property type="match status" value="1"/>
</dbReference>
<protein>
    <submittedName>
        <fullName evidence="8">ABC transporter permease subunit</fullName>
    </submittedName>
</protein>
<dbReference type="PROSITE" id="PS50928">
    <property type="entry name" value="ABC_TM1"/>
    <property type="match status" value="1"/>
</dbReference>
<keyword evidence="6 7" id="KW-0472">Membrane</keyword>
<evidence type="ECO:0000256" key="1">
    <source>
        <dbReference type="ARBA" id="ARBA00004651"/>
    </source>
</evidence>
<feature type="transmembrane region" description="Helical" evidence="7">
    <location>
        <begin position="9"/>
        <end position="27"/>
    </location>
</feature>
<comment type="subcellular location">
    <subcellularLocation>
        <location evidence="1 7">Cell membrane</location>
        <topology evidence="1 7">Multi-pass membrane protein</topology>
    </subcellularLocation>
</comment>